<evidence type="ECO:0000313" key="3">
    <source>
        <dbReference type="Proteomes" id="UP000279833"/>
    </source>
</evidence>
<dbReference type="PANTHER" id="PTHR14042:SF24">
    <property type="entry name" value="PROTEIN DOPEY-1 HOMOLOG"/>
    <property type="match status" value="1"/>
</dbReference>
<feature type="domain" description="DOP1-like C-terminal" evidence="1">
    <location>
        <begin position="465"/>
        <end position="775"/>
    </location>
</feature>
<sequence length="909" mass="102566">MPDIISSIAFLWNTVNQSPFCQLHKGNFYKSTCTMTSRYPDKEHWSLLNSPIPSESLSPLISLGSATLVRGAIRRLLKPIATQHPDLLLVTTAVAWPNTTFDIETGGLLAGFDSLINYGPLDMLIPIRTKRDNGTSEIYSIPLHHKQYSLLDLISGQTYDDKHYGSILSSTILINHLRDILRRPMNNSFLLPIINTIQLQYNFTSLSSSLMNSYSPLQEMNTSLITNGYKSNTNSGVNLIRLQTNLLHLFYAWLIMKPDFISSDLLLILIQNVTSSLNQSLDKIILNVSFIAPGCVNEMSTIIDKIFSKFLETANFSDDKREQKELQELCHRLLETTASIAASALHQPSWFRKTLQVRQLDGDLTSSFTYSQPLNSIDLTDRISLSGSDVFESINKSDRLGNGSSDLANSHSIGQLNNASDVLNDVEQSSVKDLYDKSIPWPSSCYSKSRHSSVNLLSNEITRIRMRSDVTIQAIELLTENMAIFLDLVYKSDEKDRVTTFLNNILCNIFPYLRVRTLSNSDHFTVASKLIASISSYQYTRKSWRRDVLDLFYESVFFQMSPIALQSWNLIIDNLMTQDKSTFKEALARFVFAQPGGLNLFTSKESEYDLRAACLKKLSYLVYASEPDQYAKAMPDLLERLAECLRLGQGIIPVVHTQVFLFARVLISRMSAIQLNSLWPIVVPELFLTFKSLSQAIQECVSKIQSRKAKPDASTSSSSSSSFLSTSQMNLYISACKLLATSLLYPEYRLPQFSYYQWAFVKDITFDNLTNQEEMTNVSTVNNNRRISFLPFLSDVLTQIEVSFTKIATLSFVIKGVVKLQEIDISNGIDITSMENSSTLYQSCFSILALDKLVNIYTLKPFFESLHNSSNVDSLRNSFNDIPVLDDFLLELAIEASLAQDFPETIASR</sequence>
<dbReference type="AlphaFoldDB" id="A0A183K715"/>
<gene>
    <name evidence="2" type="ORF">SCUD_LOCUS10791</name>
</gene>
<proteinExistence type="predicted"/>
<dbReference type="GO" id="GO:0006895">
    <property type="term" value="P:Golgi to endosome transport"/>
    <property type="evidence" value="ECO:0007669"/>
    <property type="project" value="InterPro"/>
</dbReference>
<dbReference type="GO" id="GO:0005768">
    <property type="term" value="C:endosome"/>
    <property type="evidence" value="ECO:0007669"/>
    <property type="project" value="TreeGrafter"/>
</dbReference>
<evidence type="ECO:0000259" key="1">
    <source>
        <dbReference type="Pfam" id="PF24598"/>
    </source>
</evidence>
<keyword evidence="3" id="KW-1185">Reference proteome</keyword>
<dbReference type="Pfam" id="PF24598">
    <property type="entry name" value="DOP1_C"/>
    <property type="match status" value="1"/>
</dbReference>
<evidence type="ECO:0000313" key="4">
    <source>
        <dbReference type="WBParaSite" id="SCUD_0001079101-mRNA-1"/>
    </source>
</evidence>
<dbReference type="WBParaSite" id="SCUD_0001079101-mRNA-1">
    <property type="protein sequence ID" value="SCUD_0001079101-mRNA-1"/>
    <property type="gene ID" value="SCUD_0001079101"/>
</dbReference>
<reference evidence="2 3" key="2">
    <citation type="submission" date="2018-11" db="EMBL/GenBank/DDBJ databases">
        <authorList>
            <consortium name="Pathogen Informatics"/>
        </authorList>
    </citation>
    <scope>NUCLEOTIDE SEQUENCE [LARGE SCALE GENOMIC DNA]</scope>
    <source>
        <strain evidence="2">Dakar</strain>
        <strain evidence="3">Dakar, Senegal</strain>
    </source>
</reference>
<dbReference type="Proteomes" id="UP000279833">
    <property type="component" value="Unassembled WGS sequence"/>
</dbReference>
<dbReference type="GO" id="GO:0005829">
    <property type="term" value="C:cytosol"/>
    <property type="evidence" value="ECO:0007669"/>
    <property type="project" value="GOC"/>
</dbReference>
<dbReference type="InterPro" id="IPR056457">
    <property type="entry name" value="DOP1_C"/>
</dbReference>
<dbReference type="PANTHER" id="PTHR14042">
    <property type="entry name" value="DOPEY-RELATED"/>
    <property type="match status" value="1"/>
</dbReference>
<organism evidence="4">
    <name type="scientific">Schistosoma curassoni</name>
    <dbReference type="NCBI Taxonomy" id="6186"/>
    <lineage>
        <taxon>Eukaryota</taxon>
        <taxon>Metazoa</taxon>
        <taxon>Spiralia</taxon>
        <taxon>Lophotrochozoa</taxon>
        <taxon>Platyhelminthes</taxon>
        <taxon>Trematoda</taxon>
        <taxon>Digenea</taxon>
        <taxon>Strigeidida</taxon>
        <taxon>Schistosomatoidea</taxon>
        <taxon>Schistosomatidae</taxon>
        <taxon>Schistosoma</taxon>
    </lineage>
</organism>
<reference evidence="4" key="1">
    <citation type="submission" date="2016-06" db="UniProtKB">
        <authorList>
            <consortium name="WormBaseParasite"/>
        </authorList>
    </citation>
    <scope>IDENTIFICATION</scope>
</reference>
<dbReference type="GO" id="GO:0005802">
    <property type="term" value="C:trans-Golgi network"/>
    <property type="evidence" value="ECO:0007669"/>
    <property type="project" value="TreeGrafter"/>
</dbReference>
<evidence type="ECO:0000313" key="2">
    <source>
        <dbReference type="EMBL" id="VDP41561.1"/>
    </source>
</evidence>
<name>A0A183K715_9TREM</name>
<accession>A0A183K715</accession>
<dbReference type="EMBL" id="UZAK01033993">
    <property type="protein sequence ID" value="VDP41561.1"/>
    <property type="molecule type" value="Genomic_DNA"/>
</dbReference>
<dbReference type="InterPro" id="IPR040314">
    <property type="entry name" value="DOP1"/>
</dbReference>
<dbReference type="STRING" id="6186.A0A183K715"/>
<protein>
    <submittedName>
        <fullName evidence="4">Ras-GAP domain-containing protein</fullName>
    </submittedName>
</protein>